<keyword evidence="2" id="KW-1133">Transmembrane helix</keyword>
<protein>
    <submittedName>
        <fullName evidence="3">Uncharacterized protein</fullName>
    </submittedName>
</protein>
<keyword evidence="4" id="KW-1185">Reference proteome</keyword>
<feature type="transmembrane region" description="Helical" evidence="2">
    <location>
        <begin position="60"/>
        <end position="78"/>
    </location>
</feature>
<feature type="compositionally biased region" description="Pro residues" evidence="1">
    <location>
        <begin position="231"/>
        <end position="247"/>
    </location>
</feature>
<proteinExistence type="predicted"/>
<sequence length="389" mass="40883">MNTTTPPPPASTAPPADAPARTPPAGRARLAATAGLLVLAPICGEHLIGYDSSIGRPLDLLASLLFFIPLYGTVAVLIREAVRRRGGGPLALVALAAAFGLAQAGLIDQSLFDPHVTGDPAYDDDRTHTLIPGTGLAAHPLLNYVAGHVIWTFTAPIVVIESLAPRIADRPWVHRRGLLTLGAFYLAAAALIHSDTGDVDVSPAQLAATATAVLLLAAAALIRPKRRTPRTRPPALSPPALPPPTPPSEAELVRARWRRTWGPRLLAAAALTTFTTHQLLPPTWAGTLADLAILTTVVALLHRATRQHHRHHRTSSQGRRRALTVAGAALTVNAALSFVVDPIGTVSYPAKYAANATLTVTVLLLLAAAHHQLTRADPADPPPGAPREQ</sequence>
<feature type="compositionally biased region" description="Low complexity" evidence="1">
    <location>
        <begin position="13"/>
        <end position="24"/>
    </location>
</feature>
<name>A0A1S1QMA8_9ACTN</name>
<feature type="transmembrane region" description="Helical" evidence="2">
    <location>
        <begin position="141"/>
        <end position="164"/>
    </location>
</feature>
<keyword evidence="2" id="KW-0472">Membrane</keyword>
<feature type="region of interest" description="Disordered" evidence="1">
    <location>
        <begin position="1"/>
        <end position="24"/>
    </location>
</feature>
<feature type="compositionally biased region" description="Pro residues" evidence="1">
    <location>
        <begin position="1"/>
        <end position="12"/>
    </location>
</feature>
<evidence type="ECO:0000313" key="3">
    <source>
        <dbReference type="EMBL" id="OHV33464.1"/>
    </source>
</evidence>
<reference evidence="4" key="1">
    <citation type="submission" date="2016-07" db="EMBL/GenBank/DDBJ databases">
        <title>Sequence Frankia sp. strain CcI1.17.</title>
        <authorList>
            <person name="Ghodhbane-Gtari F."/>
            <person name="Swanson E."/>
            <person name="Gueddou A."/>
            <person name="Morris K."/>
            <person name="Hezbri K."/>
            <person name="Ktari A."/>
            <person name="Nouioui I."/>
            <person name="Abebe-Akele F."/>
            <person name="Simpson S."/>
            <person name="Thomas K."/>
            <person name="Gtari M."/>
            <person name="Tisa L.S."/>
            <person name="Hurst S."/>
        </authorList>
    </citation>
    <scope>NUCLEOTIDE SEQUENCE [LARGE SCALE GENOMIC DNA]</scope>
    <source>
        <strain evidence="4">Cc1.17</strain>
    </source>
</reference>
<evidence type="ECO:0000256" key="1">
    <source>
        <dbReference type="SAM" id="MobiDB-lite"/>
    </source>
</evidence>
<feature type="transmembrane region" description="Helical" evidence="2">
    <location>
        <begin position="204"/>
        <end position="222"/>
    </location>
</feature>
<dbReference type="OrthoDB" id="8478704at2"/>
<feature type="transmembrane region" description="Helical" evidence="2">
    <location>
        <begin position="176"/>
        <end position="192"/>
    </location>
</feature>
<organism evidence="3 4">
    <name type="scientific">Parafrankia colletiae</name>
    <dbReference type="NCBI Taxonomy" id="573497"/>
    <lineage>
        <taxon>Bacteria</taxon>
        <taxon>Bacillati</taxon>
        <taxon>Actinomycetota</taxon>
        <taxon>Actinomycetes</taxon>
        <taxon>Frankiales</taxon>
        <taxon>Frankiaceae</taxon>
        <taxon>Parafrankia</taxon>
    </lineage>
</organism>
<keyword evidence="2" id="KW-0812">Transmembrane</keyword>
<dbReference type="AlphaFoldDB" id="A0A1S1QMA8"/>
<feature type="transmembrane region" description="Helical" evidence="2">
    <location>
        <begin position="283"/>
        <end position="301"/>
    </location>
</feature>
<gene>
    <name evidence="3" type="ORF">CC117_22605</name>
</gene>
<comment type="caution">
    <text evidence="3">The sequence shown here is derived from an EMBL/GenBank/DDBJ whole genome shotgun (WGS) entry which is preliminary data.</text>
</comment>
<evidence type="ECO:0000256" key="2">
    <source>
        <dbReference type="SAM" id="Phobius"/>
    </source>
</evidence>
<feature type="transmembrane region" description="Helical" evidence="2">
    <location>
        <begin position="90"/>
        <end position="107"/>
    </location>
</feature>
<dbReference type="EMBL" id="MBLM01000131">
    <property type="protein sequence ID" value="OHV33464.1"/>
    <property type="molecule type" value="Genomic_DNA"/>
</dbReference>
<evidence type="ECO:0000313" key="4">
    <source>
        <dbReference type="Proteomes" id="UP000179627"/>
    </source>
</evidence>
<dbReference type="Proteomes" id="UP000179627">
    <property type="component" value="Unassembled WGS sequence"/>
</dbReference>
<accession>A0A1S1QMA8</accession>
<feature type="region of interest" description="Disordered" evidence="1">
    <location>
        <begin position="227"/>
        <end position="249"/>
    </location>
</feature>
<feature type="transmembrane region" description="Helical" evidence="2">
    <location>
        <begin position="261"/>
        <end position="277"/>
    </location>
</feature>
<feature type="transmembrane region" description="Helical" evidence="2">
    <location>
        <begin position="322"/>
        <end position="340"/>
    </location>
</feature>